<evidence type="ECO:0000313" key="3">
    <source>
        <dbReference type="EMBL" id="KAL0914337.1"/>
    </source>
</evidence>
<keyword evidence="4" id="KW-1185">Reference proteome</keyword>
<dbReference type="Proteomes" id="UP001552299">
    <property type="component" value="Unassembled WGS sequence"/>
</dbReference>
<dbReference type="EMBL" id="JANQDX010000012">
    <property type="protein sequence ID" value="KAL0914337.1"/>
    <property type="molecule type" value="Genomic_DNA"/>
</dbReference>
<keyword evidence="1" id="KW-0812">Transmembrane</keyword>
<keyword evidence="1" id="KW-1133">Transmembrane helix</keyword>
<evidence type="ECO:0000256" key="1">
    <source>
        <dbReference type="SAM" id="Phobius"/>
    </source>
</evidence>
<evidence type="ECO:0000313" key="4">
    <source>
        <dbReference type="Proteomes" id="UP001552299"/>
    </source>
</evidence>
<proteinExistence type="predicted"/>
<organism evidence="3 4">
    <name type="scientific">Dendrobium thyrsiflorum</name>
    <name type="common">Pinecone-like raceme dendrobium</name>
    <name type="synonym">Orchid</name>
    <dbReference type="NCBI Taxonomy" id="117978"/>
    <lineage>
        <taxon>Eukaryota</taxon>
        <taxon>Viridiplantae</taxon>
        <taxon>Streptophyta</taxon>
        <taxon>Embryophyta</taxon>
        <taxon>Tracheophyta</taxon>
        <taxon>Spermatophyta</taxon>
        <taxon>Magnoliopsida</taxon>
        <taxon>Liliopsida</taxon>
        <taxon>Asparagales</taxon>
        <taxon>Orchidaceae</taxon>
        <taxon>Epidendroideae</taxon>
        <taxon>Malaxideae</taxon>
        <taxon>Dendrobiinae</taxon>
        <taxon>Dendrobium</taxon>
    </lineage>
</organism>
<keyword evidence="1" id="KW-0472">Membrane</keyword>
<comment type="caution">
    <text evidence="3">The sequence shown here is derived from an EMBL/GenBank/DDBJ whole genome shotgun (WGS) entry which is preliminary data.</text>
</comment>
<evidence type="ECO:0000259" key="2">
    <source>
        <dbReference type="Pfam" id="PF13966"/>
    </source>
</evidence>
<dbReference type="InterPro" id="IPR026960">
    <property type="entry name" value="RVT-Znf"/>
</dbReference>
<accession>A0ABD0UVC8</accession>
<reference evidence="3 4" key="1">
    <citation type="journal article" date="2024" name="Plant Biotechnol. J.">
        <title>Dendrobium thyrsiflorum genome and its molecular insights into genes involved in important horticultural traits.</title>
        <authorList>
            <person name="Chen B."/>
            <person name="Wang J.Y."/>
            <person name="Zheng P.J."/>
            <person name="Li K.L."/>
            <person name="Liang Y.M."/>
            <person name="Chen X.F."/>
            <person name="Zhang C."/>
            <person name="Zhao X."/>
            <person name="He X."/>
            <person name="Zhang G.Q."/>
            <person name="Liu Z.J."/>
            <person name="Xu Q."/>
        </authorList>
    </citation>
    <scope>NUCLEOTIDE SEQUENCE [LARGE SCALE GENOMIC DNA]</scope>
    <source>
        <strain evidence="3">GZMU011</strain>
    </source>
</reference>
<sequence>MALIGKLKCADLLIRRGLQVSASCSFCHTSLKSHFHLFFECDFSFSVLTALLSGLDSFLFRPNILQIFDFLDNVEQFNSLEKNFYFHLVNCIIYHLWRERNNRRFSNAGLDPISICFAVKLAIRFKLRRWKSQDKLKEKAWIWFLWFVILEQEFFGFLTMMRWAFTFPFSLWKVFWQPWNFAEWTCALLLEPCDGSRALPFVLFSRHVATCGSFIGL</sequence>
<feature type="domain" description="Reverse transcriptase zinc-binding" evidence="2">
    <location>
        <begin position="3"/>
        <end position="44"/>
    </location>
</feature>
<dbReference type="AlphaFoldDB" id="A0ABD0UVC8"/>
<gene>
    <name evidence="3" type="ORF">M5K25_014678</name>
</gene>
<dbReference type="Pfam" id="PF13966">
    <property type="entry name" value="zf-RVT"/>
    <property type="match status" value="1"/>
</dbReference>
<name>A0ABD0UVC8_DENTH</name>
<protein>
    <recommendedName>
        <fullName evidence="2">Reverse transcriptase zinc-binding domain-containing protein</fullName>
    </recommendedName>
</protein>
<feature type="transmembrane region" description="Helical" evidence="1">
    <location>
        <begin position="143"/>
        <end position="165"/>
    </location>
</feature>